<evidence type="ECO:0000256" key="2">
    <source>
        <dbReference type="ARBA" id="ARBA00012925"/>
    </source>
</evidence>
<gene>
    <name evidence="10" type="ORF">DK389_28170</name>
</gene>
<feature type="signal peptide" evidence="9">
    <location>
        <begin position="1"/>
        <end position="24"/>
    </location>
</feature>
<reference evidence="11" key="1">
    <citation type="submission" date="2018-05" db="EMBL/GenBank/DDBJ databases">
        <title>Complete Genome Sequence of Methylobacterium sp. 17SD2-17.</title>
        <authorList>
            <person name="Srinivasan S."/>
        </authorList>
    </citation>
    <scope>NUCLEOTIDE SEQUENCE [LARGE SCALE GENOMIC DNA]</scope>
    <source>
        <strain evidence="11">17SD2-17</strain>
    </source>
</reference>
<comment type="catalytic activity">
    <reaction evidence="7">
        <text>hydrogencarbonate + H(+) = CO2 + H2O</text>
        <dbReference type="Rhea" id="RHEA:10748"/>
        <dbReference type="ChEBI" id="CHEBI:15377"/>
        <dbReference type="ChEBI" id="CHEBI:15378"/>
        <dbReference type="ChEBI" id="CHEBI:16526"/>
        <dbReference type="ChEBI" id="CHEBI:17544"/>
        <dbReference type="EC" id="4.2.1.1"/>
    </reaction>
</comment>
<sequence>MKLDRRRFVACACCAALVPLAALAPLGAIAPNARAAGGKRTDLSPDQALALLKEGNRSFTTDAPFRRGATDRDRRIEIARGQTPFVVLVGCSDSRVPPELLFGRGLGELFIVRNAGNTVDSTAMGSIEYGVVELGVPLIVVLGHEKCGAVQAAVSVVKDNAVFPGSIGRMVEPIVPAVLRAQGQPGDLLDNAVRENVRRTVLRLRTAEALLADPVKAGKLKIVGARYDLDDGSVDFFEEG</sequence>
<dbReference type="Gene3D" id="3.40.1050.10">
    <property type="entry name" value="Carbonic anhydrase"/>
    <property type="match status" value="1"/>
</dbReference>
<evidence type="ECO:0000256" key="1">
    <source>
        <dbReference type="ARBA" id="ARBA00006217"/>
    </source>
</evidence>
<dbReference type="AlphaFoldDB" id="A0A2U8WDR4"/>
<keyword evidence="5" id="KW-0456">Lyase</keyword>
<name>A0A2U8WDR4_9HYPH</name>
<dbReference type="FunFam" id="3.40.1050.10:FF:000006">
    <property type="entry name" value="Carbonic anhydrase"/>
    <property type="match status" value="1"/>
</dbReference>
<feature type="chain" id="PRO_5016003966" description="carbonic anhydrase" evidence="9">
    <location>
        <begin position="25"/>
        <end position="240"/>
    </location>
</feature>
<keyword evidence="4 8" id="KW-0862">Zinc</keyword>
<comment type="similarity">
    <text evidence="1">Belongs to the beta-class carbonic anhydrase family.</text>
</comment>
<evidence type="ECO:0000313" key="10">
    <source>
        <dbReference type="EMBL" id="AWN43681.1"/>
    </source>
</evidence>
<evidence type="ECO:0000256" key="4">
    <source>
        <dbReference type="ARBA" id="ARBA00022833"/>
    </source>
</evidence>
<evidence type="ECO:0000256" key="6">
    <source>
        <dbReference type="ARBA" id="ARBA00024993"/>
    </source>
</evidence>
<protein>
    <recommendedName>
        <fullName evidence="2">carbonic anhydrase</fullName>
        <ecNumber evidence="2">4.2.1.1</ecNumber>
    </recommendedName>
</protein>
<dbReference type="InterPro" id="IPR036874">
    <property type="entry name" value="Carbonic_anhydrase_sf"/>
</dbReference>
<dbReference type="EMBL" id="CP029550">
    <property type="protein sequence ID" value="AWN43681.1"/>
    <property type="molecule type" value="Genomic_DNA"/>
</dbReference>
<dbReference type="GO" id="GO:0004089">
    <property type="term" value="F:carbonate dehydratase activity"/>
    <property type="evidence" value="ECO:0007669"/>
    <property type="project" value="UniProtKB-EC"/>
</dbReference>
<keyword evidence="9" id="KW-0732">Signal</keyword>
<keyword evidence="11" id="KW-1185">Reference proteome</keyword>
<evidence type="ECO:0000313" key="11">
    <source>
        <dbReference type="Proteomes" id="UP000245926"/>
    </source>
</evidence>
<dbReference type="PROSITE" id="PS51318">
    <property type="entry name" value="TAT"/>
    <property type="match status" value="1"/>
</dbReference>
<keyword evidence="3 8" id="KW-0479">Metal-binding</keyword>
<dbReference type="PROSITE" id="PS00704">
    <property type="entry name" value="PROK_CO2_ANHYDRASE_1"/>
    <property type="match status" value="1"/>
</dbReference>
<dbReference type="GO" id="GO:0015976">
    <property type="term" value="P:carbon utilization"/>
    <property type="evidence" value="ECO:0007669"/>
    <property type="project" value="InterPro"/>
</dbReference>
<dbReference type="SUPFAM" id="SSF53056">
    <property type="entry name" value="beta-carbonic anhydrase, cab"/>
    <property type="match status" value="1"/>
</dbReference>
<dbReference type="GO" id="GO:0008270">
    <property type="term" value="F:zinc ion binding"/>
    <property type="evidence" value="ECO:0007669"/>
    <property type="project" value="InterPro"/>
</dbReference>
<evidence type="ECO:0000256" key="5">
    <source>
        <dbReference type="ARBA" id="ARBA00023239"/>
    </source>
</evidence>
<proteinExistence type="inferred from homology"/>
<evidence type="ECO:0000256" key="8">
    <source>
        <dbReference type="PIRSR" id="PIRSR601765-1"/>
    </source>
</evidence>
<comment type="function">
    <text evidence="6">Catalyzes the reversible hydration of carbon dioxide to form bicarbonate.</text>
</comment>
<dbReference type="InterPro" id="IPR001765">
    <property type="entry name" value="Carbonic_anhydrase"/>
</dbReference>
<accession>A0A2U8WDR4</accession>
<evidence type="ECO:0000256" key="7">
    <source>
        <dbReference type="ARBA" id="ARBA00048348"/>
    </source>
</evidence>
<feature type="binding site" evidence="8">
    <location>
        <position position="147"/>
    </location>
    <ligand>
        <name>Zn(2+)</name>
        <dbReference type="ChEBI" id="CHEBI:29105"/>
    </ligand>
</feature>
<dbReference type="InterPro" id="IPR006311">
    <property type="entry name" value="TAT_signal"/>
</dbReference>
<feature type="binding site" evidence="8">
    <location>
        <position position="144"/>
    </location>
    <ligand>
        <name>Zn(2+)</name>
        <dbReference type="ChEBI" id="CHEBI:29105"/>
    </ligand>
</feature>
<feature type="binding site" evidence="8">
    <location>
        <position position="93"/>
    </location>
    <ligand>
        <name>Zn(2+)</name>
        <dbReference type="ChEBI" id="CHEBI:29105"/>
    </ligand>
</feature>
<dbReference type="InterPro" id="IPR015892">
    <property type="entry name" value="Carbonic_anhydrase_CS"/>
</dbReference>
<evidence type="ECO:0000256" key="9">
    <source>
        <dbReference type="SAM" id="SignalP"/>
    </source>
</evidence>
<dbReference type="PANTHER" id="PTHR11002">
    <property type="entry name" value="CARBONIC ANHYDRASE"/>
    <property type="match status" value="1"/>
</dbReference>
<organism evidence="10 11">
    <name type="scientific">Methylobacterium durans</name>
    <dbReference type="NCBI Taxonomy" id="2202825"/>
    <lineage>
        <taxon>Bacteria</taxon>
        <taxon>Pseudomonadati</taxon>
        <taxon>Pseudomonadota</taxon>
        <taxon>Alphaproteobacteria</taxon>
        <taxon>Hyphomicrobiales</taxon>
        <taxon>Methylobacteriaceae</taxon>
        <taxon>Methylobacterium</taxon>
    </lineage>
</organism>
<dbReference type="Pfam" id="PF00484">
    <property type="entry name" value="Pro_CA"/>
    <property type="match status" value="1"/>
</dbReference>
<comment type="cofactor">
    <cofactor evidence="8">
        <name>Zn(2+)</name>
        <dbReference type="ChEBI" id="CHEBI:29105"/>
    </cofactor>
    <text evidence="8">Binds 1 zinc ion per subunit.</text>
</comment>
<dbReference type="Proteomes" id="UP000245926">
    <property type="component" value="Chromosome"/>
</dbReference>
<evidence type="ECO:0000256" key="3">
    <source>
        <dbReference type="ARBA" id="ARBA00022723"/>
    </source>
</evidence>
<dbReference type="CDD" id="cd03378">
    <property type="entry name" value="beta_CA_cladeC"/>
    <property type="match status" value="1"/>
</dbReference>
<dbReference type="RefSeq" id="WP_109894714.1">
    <property type="nucleotide sequence ID" value="NZ_CP029550.1"/>
</dbReference>
<dbReference type="OrthoDB" id="9797527at2"/>
<dbReference type="SMART" id="SM00947">
    <property type="entry name" value="Pro_CA"/>
    <property type="match status" value="1"/>
</dbReference>
<feature type="binding site" evidence="8">
    <location>
        <position position="91"/>
    </location>
    <ligand>
        <name>Zn(2+)</name>
        <dbReference type="ChEBI" id="CHEBI:29105"/>
    </ligand>
</feature>
<dbReference type="PANTHER" id="PTHR11002:SF79">
    <property type="entry name" value="CARBONIC ANHYDRASE 2"/>
    <property type="match status" value="1"/>
</dbReference>
<dbReference type="KEGG" id="mets:DK389_28170"/>
<dbReference type="EC" id="4.2.1.1" evidence="2"/>